<comment type="caution">
    <text evidence="1">The sequence shown here is derived from an EMBL/GenBank/DDBJ whole genome shotgun (WGS) entry which is preliminary data.</text>
</comment>
<evidence type="ECO:0000313" key="1">
    <source>
        <dbReference type="EMBL" id="GBN61613.1"/>
    </source>
</evidence>
<dbReference type="AlphaFoldDB" id="A0A4Y2QEU3"/>
<dbReference type="OrthoDB" id="2288291at2759"/>
<proteinExistence type="predicted"/>
<organism evidence="1 2">
    <name type="scientific">Araneus ventricosus</name>
    <name type="common">Orbweaver spider</name>
    <name type="synonym">Epeira ventricosa</name>
    <dbReference type="NCBI Taxonomy" id="182803"/>
    <lineage>
        <taxon>Eukaryota</taxon>
        <taxon>Metazoa</taxon>
        <taxon>Ecdysozoa</taxon>
        <taxon>Arthropoda</taxon>
        <taxon>Chelicerata</taxon>
        <taxon>Arachnida</taxon>
        <taxon>Araneae</taxon>
        <taxon>Araneomorphae</taxon>
        <taxon>Entelegynae</taxon>
        <taxon>Araneoidea</taxon>
        <taxon>Araneidae</taxon>
        <taxon>Araneus</taxon>
    </lineage>
</organism>
<protein>
    <submittedName>
        <fullName evidence="1">Uncharacterized protein</fullName>
    </submittedName>
</protein>
<evidence type="ECO:0000313" key="2">
    <source>
        <dbReference type="Proteomes" id="UP000499080"/>
    </source>
</evidence>
<accession>A0A4Y2QEU3</accession>
<reference evidence="1 2" key="1">
    <citation type="journal article" date="2019" name="Sci. Rep.">
        <title>Orb-weaving spider Araneus ventricosus genome elucidates the spidroin gene catalogue.</title>
        <authorList>
            <person name="Kono N."/>
            <person name="Nakamura H."/>
            <person name="Ohtoshi R."/>
            <person name="Moran D.A.P."/>
            <person name="Shinohara A."/>
            <person name="Yoshida Y."/>
            <person name="Fujiwara M."/>
            <person name="Mori M."/>
            <person name="Tomita M."/>
            <person name="Arakawa K."/>
        </authorList>
    </citation>
    <scope>NUCLEOTIDE SEQUENCE [LARGE SCALE GENOMIC DNA]</scope>
</reference>
<gene>
    <name evidence="1" type="ORF">AVEN_183138_1</name>
</gene>
<keyword evidence="2" id="KW-1185">Reference proteome</keyword>
<name>A0A4Y2QEU3_ARAVE</name>
<dbReference type="EMBL" id="BGPR01013659">
    <property type="protein sequence ID" value="GBN61613.1"/>
    <property type="molecule type" value="Genomic_DNA"/>
</dbReference>
<dbReference type="Proteomes" id="UP000499080">
    <property type="component" value="Unassembled WGS sequence"/>
</dbReference>
<sequence>MKVHKCSTRTVDVVTVENCRPSSPIVSSSTVYLIFRTPPSVGTLRALFIPRSRYDGDRCGLMFYEKNSINLFQSVQKLNRTSRAPEFGPLDFFMFDLVKDCMYLLPYANMQELKHRITAASHSISTQMLANTGVKSSIAWTCNTQTRDLTTIFINFCSFHGIENARIMKEYL</sequence>